<protein>
    <submittedName>
        <fullName evidence="2">Alpha/beta fold hydrolase</fullName>
    </submittedName>
</protein>
<feature type="domain" description="AB hydrolase-1" evidence="1">
    <location>
        <begin position="56"/>
        <end position="168"/>
    </location>
</feature>
<evidence type="ECO:0000259" key="1">
    <source>
        <dbReference type="Pfam" id="PF00561"/>
    </source>
</evidence>
<dbReference type="RefSeq" id="WP_387700149.1">
    <property type="nucleotide sequence ID" value="NZ_JBIAMX010000006.1"/>
</dbReference>
<evidence type="ECO:0000313" key="3">
    <source>
        <dbReference type="Proteomes" id="UP001601444"/>
    </source>
</evidence>
<reference evidence="2 3" key="1">
    <citation type="submission" date="2024-10" db="EMBL/GenBank/DDBJ databases">
        <title>The Natural Products Discovery Center: Release of the First 8490 Sequenced Strains for Exploring Actinobacteria Biosynthetic Diversity.</title>
        <authorList>
            <person name="Kalkreuter E."/>
            <person name="Kautsar S.A."/>
            <person name="Yang D."/>
            <person name="Bader C.D."/>
            <person name="Teijaro C.N."/>
            <person name="Fluegel L."/>
            <person name="Davis C.M."/>
            <person name="Simpson J.R."/>
            <person name="Lauterbach L."/>
            <person name="Steele A.D."/>
            <person name="Gui C."/>
            <person name="Meng S."/>
            <person name="Li G."/>
            <person name="Viehrig K."/>
            <person name="Ye F."/>
            <person name="Su P."/>
            <person name="Kiefer A.F."/>
            <person name="Nichols A."/>
            <person name="Cepeda A.J."/>
            <person name="Yan W."/>
            <person name="Fan B."/>
            <person name="Jiang Y."/>
            <person name="Adhikari A."/>
            <person name="Zheng C.-J."/>
            <person name="Schuster L."/>
            <person name="Cowan T.M."/>
            <person name="Smanski M.J."/>
            <person name="Chevrette M.G."/>
            <person name="De Carvalho L.P.S."/>
            <person name="Shen B."/>
        </authorList>
    </citation>
    <scope>NUCLEOTIDE SEQUENCE [LARGE SCALE GENOMIC DNA]</scope>
    <source>
        <strain evidence="2 3">NPDC004045</strain>
    </source>
</reference>
<keyword evidence="2" id="KW-0378">Hydrolase</keyword>
<evidence type="ECO:0000313" key="2">
    <source>
        <dbReference type="EMBL" id="MFF0543527.1"/>
    </source>
</evidence>
<sequence length="296" mass="32161">MARKIGRFENEQARQTYLAAYAALEAVSPQPAETTEIATSFGSTHVRRYGSGAGTPMVLLHPFGGTGLYWSPVVEDLCRDRVVFAPDTLGTAGRSVQTAPIRGEADFATWFDELMAGLGVARAHVLGLSQGAWHGALVATRAPGRVASLTLIEPNGVVTKMKWRVLLKIMRLGMNPSDENWKKMTAWVTPGVTLRDEEIACARASLGYRTRLGWARVLRDDELRALGVPLLALFGGDSVACDPARARERLTALVPRAEIEVYPGTGHGVLDQIPGELVARVLAFVRRHDQQPAPSR</sequence>
<dbReference type="GO" id="GO:0016787">
    <property type="term" value="F:hydrolase activity"/>
    <property type="evidence" value="ECO:0007669"/>
    <property type="project" value="UniProtKB-KW"/>
</dbReference>
<comment type="caution">
    <text evidence="2">The sequence shown here is derived from an EMBL/GenBank/DDBJ whole genome shotgun (WGS) entry which is preliminary data.</text>
</comment>
<proteinExistence type="predicted"/>
<dbReference type="SUPFAM" id="SSF53474">
    <property type="entry name" value="alpha/beta-Hydrolases"/>
    <property type="match status" value="1"/>
</dbReference>
<dbReference type="PANTHER" id="PTHR43798">
    <property type="entry name" value="MONOACYLGLYCEROL LIPASE"/>
    <property type="match status" value="1"/>
</dbReference>
<dbReference type="EMBL" id="JBIAMX010000006">
    <property type="protein sequence ID" value="MFF0543527.1"/>
    <property type="molecule type" value="Genomic_DNA"/>
</dbReference>
<dbReference type="Pfam" id="PF00561">
    <property type="entry name" value="Abhydrolase_1"/>
    <property type="match status" value="1"/>
</dbReference>
<dbReference type="InterPro" id="IPR050266">
    <property type="entry name" value="AB_hydrolase_sf"/>
</dbReference>
<name>A0ABW6PMD2_9NOCA</name>
<organism evidence="2 3">
    <name type="scientific">Nocardia thailandica</name>
    <dbReference type="NCBI Taxonomy" id="257275"/>
    <lineage>
        <taxon>Bacteria</taxon>
        <taxon>Bacillati</taxon>
        <taxon>Actinomycetota</taxon>
        <taxon>Actinomycetes</taxon>
        <taxon>Mycobacteriales</taxon>
        <taxon>Nocardiaceae</taxon>
        <taxon>Nocardia</taxon>
    </lineage>
</organism>
<dbReference type="PANTHER" id="PTHR43798:SF5">
    <property type="entry name" value="MONOACYLGLYCEROL LIPASE ABHD6"/>
    <property type="match status" value="1"/>
</dbReference>
<dbReference type="InterPro" id="IPR029058">
    <property type="entry name" value="AB_hydrolase_fold"/>
</dbReference>
<accession>A0ABW6PMD2</accession>
<dbReference type="Gene3D" id="3.40.50.1820">
    <property type="entry name" value="alpha/beta hydrolase"/>
    <property type="match status" value="1"/>
</dbReference>
<dbReference type="InterPro" id="IPR000073">
    <property type="entry name" value="AB_hydrolase_1"/>
</dbReference>
<gene>
    <name evidence="2" type="ORF">ACFYTF_11900</name>
</gene>
<keyword evidence="3" id="KW-1185">Reference proteome</keyword>
<dbReference type="Proteomes" id="UP001601444">
    <property type="component" value="Unassembled WGS sequence"/>
</dbReference>